<feature type="region of interest" description="Disordered" evidence="6">
    <location>
        <begin position="297"/>
        <end position="329"/>
    </location>
</feature>
<evidence type="ECO:0000256" key="1">
    <source>
        <dbReference type="ARBA" id="ARBA00022527"/>
    </source>
</evidence>
<dbReference type="CDD" id="cd04508">
    <property type="entry name" value="Tudor_SF"/>
    <property type="match status" value="1"/>
</dbReference>
<proteinExistence type="predicted"/>
<dbReference type="InterPro" id="IPR011009">
    <property type="entry name" value="Kinase-like_dom_sf"/>
</dbReference>
<dbReference type="Gene3D" id="2.30.30.140">
    <property type="match status" value="1"/>
</dbReference>
<dbReference type="Gene3D" id="3.30.200.20">
    <property type="entry name" value="Phosphorylase Kinase, domain 1"/>
    <property type="match status" value="1"/>
</dbReference>
<name>A0A7S3JW90_9STRA</name>
<keyword evidence="5" id="KW-0067">ATP-binding</keyword>
<feature type="domain" description="Alpha-type protein kinase" evidence="7">
    <location>
        <begin position="61"/>
        <end position="282"/>
    </location>
</feature>
<dbReference type="SMART" id="SM00811">
    <property type="entry name" value="Alpha_kinase"/>
    <property type="match status" value="1"/>
</dbReference>
<protein>
    <recommendedName>
        <fullName evidence="7">Alpha-type protein kinase domain-containing protein</fullName>
    </recommendedName>
</protein>
<feature type="region of interest" description="Disordered" evidence="6">
    <location>
        <begin position="635"/>
        <end position="655"/>
    </location>
</feature>
<dbReference type="PROSITE" id="PS51158">
    <property type="entry name" value="ALPHA_KINASE"/>
    <property type="match status" value="1"/>
</dbReference>
<organism evidence="8">
    <name type="scientific">Aureoumbra lagunensis</name>
    <dbReference type="NCBI Taxonomy" id="44058"/>
    <lineage>
        <taxon>Eukaryota</taxon>
        <taxon>Sar</taxon>
        <taxon>Stramenopiles</taxon>
        <taxon>Ochrophyta</taxon>
        <taxon>Pelagophyceae</taxon>
        <taxon>Pelagomonadales</taxon>
        <taxon>Aureoumbra</taxon>
    </lineage>
</organism>
<keyword evidence="1" id="KW-0723">Serine/threonine-protein kinase</keyword>
<feature type="compositionally biased region" description="Basic and acidic residues" evidence="6">
    <location>
        <begin position="297"/>
        <end position="309"/>
    </location>
</feature>
<dbReference type="PANTHER" id="PTHR45992">
    <property type="entry name" value="EUKARYOTIC ELONGATION FACTOR 2 KINASE-RELATED"/>
    <property type="match status" value="1"/>
</dbReference>
<dbReference type="GO" id="GO:1903013">
    <property type="term" value="P:response to differentiation-inducing factor 1"/>
    <property type="evidence" value="ECO:0007669"/>
    <property type="project" value="TreeGrafter"/>
</dbReference>
<gene>
    <name evidence="8" type="ORF">ALAG00032_LOCUS7917</name>
</gene>
<evidence type="ECO:0000256" key="2">
    <source>
        <dbReference type="ARBA" id="ARBA00022679"/>
    </source>
</evidence>
<sequence length="718" mass="79950">MLATRTKEKEEETGSESSFSSSSRSKALFKKAILKQKQDGGDPWAKHEIHKLKAERVKRHRYDASQDKWRVDESVVKMQEKSFARGAMRECFRLKKISQQPRQGMHALSWKTSNNYVAKKYLGQTSGGKEEAMNDCRLQMTAGLIAEAFSRLNPPKRVVIIHCCVLEFFQREPPSFFLCERYIDGTDSFGNDFVKHNSNGGFIDDQEKRLTPQLFSAASFYLNHGRVLVCDVQGVADLYTDPCIHSARQTFGESDLGRRGMALFFQSYPTPPLFTIMGLPNFTLSIAETRRCSMVTDEKRAQSRQEKKSRVSAIESARTLSRRNRRRSSQTILPLANISTSVKQTLLTHDNNTKEEEEMLIRSALDAAAAEAVSILAQRIKFNTLLDTKNHMIKPPDLSRRSTSQETEVDDELNLIRAYSSPRTPQLPNIERDKELRLNLAEVHAALAELESEGRFTDNEPDENSAVLHLAIAAHLGSPIAAHALARFHSGLSPGALAPPGVLPHLRQPQLAGSFFALAAIRGDAAAAAVIGLHTELLSPHFSTFALACLHQALDATSNHTRTTPQQNISLNNFALGSIVEADYAAEGFYYKCQILTMHDDFTYDLHYIEDDEIETCVPANRIRKLQEHLTDNQDVTANNDNNNEKKNMITPGGSGGELPPRYILLAALAEHTLLTNNDTAAAADLFKQAAETALRFAPTVSSKYFERAAALDLNSSS</sequence>
<feature type="compositionally biased region" description="Low complexity" evidence="6">
    <location>
        <begin position="15"/>
        <end position="25"/>
    </location>
</feature>
<keyword evidence="4" id="KW-0418">Kinase</keyword>
<evidence type="ECO:0000256" key="5">
    <source>
        <dbReference type="ARBA" id="ARBA00022840"/>
    </source>
</evidence>
<dbReference type="SUPFAM" id="SSF56112">
    <property type="entry name" value="Protein kinase-like (PK-like)"/>
    <property type="match status" value="1"/>
</dbReference>
<dbReference type="GO" id="GO:0005524">
    <property type="term" value="F:ATP binding"/>
    <property type="evidence" value="ECO:0007669"/>
    <property type="project" value="UniProtKB-KW"/>
</dbReference>
<dbReference type="GO" id="GO:0004674">
    <property type="term" value="F:protein serine/threonine kinase activity"/>
    <property type="evidence" value="ECO:0007669"/>
    <property type="project" value="UniProtKB-KW"/>
</dbReference>
<dbReference type="InterPro" id="IPR051852">
    <property type="entry name" value="Alpha-type_PK"/>
</dbReference>
<dbReference type="GO" id="GO:0031037">
    <property type="term" value="P:myosin II filament disassembly"/>
    <property type="evidence" value="ECO:0007669"/>
    <property type="project" value="TreeGrafter"/>
</dbReference>
<evidence type="ECO:0000256" key="6">
    <source>
        <dbReference type="SAM" id="MobiDB-lite"/>
    </source>
</evidence>
<feature type="region of interest" description="Disordered" evidence="6">
    <location>
        <begin position="1"/>
        <end position="25"/>
    </location>
</feature>
<keyword evidence="3" id="KW-0547">Nucleotide-binding</keyword>
<dbReference type="InterPro" id="IPR004166">
    <property type="entry name" value="a-kinase_dom"/>
</dbReference>
<evidence type="ECO:0000256" key="3">
    <source>
        <dbReference type="ARBA" id="ARBA00022741"/>
    </source>
</evidence>
<dbReference type="Gene3D" id="3.20.200.10">
    <property type="entry name" value="MHCK/EF2 kinase"/>
    <property type="match status" value="1"/>
</dbReference>
<reference evidence="8" key="1">
    <citation type="submission" date="2021-01" db="EMBL/GenBank/DDBJ databases">
        <authorList>
            <person name="Corre E."/>
            <person name="Pelletier E."/>
            <person name="Niang G."/>
            <person name="Scheremetjew M."/>
            <person name="Finn R."/>
            <person name="Kale V."/>
            <person name="Holt S."/>
            <person name="Cochrane G."/>
            <person name="Meng A."/>
            <person name="Brown T."/>
            <person name="Cohen L."/>
        </authorList>
    </citation>
    <scope>NUCLEOTIDE SEQUENCE</scope>
    <source>
        <strain evidence="8">CCMP1510</strain>
    </source>
</reference>
<accession>A0A7S3JW90</accession>
<dbReference type="Pfam" id="PF02816">
    <property type="entry name" value="Alpha_kinase"/>
    <property type="match status" value="1"/>
</dbReference>
<evidence type="ECO:0000313" key="8">
    <source>
        <dbReference type="EMBL" id="CAE0367168.1"/>
    </source>
</evidence>
<evidence type="ECO:0000256" key="4">
    <source>
        <dbReference type="ARBA" id="ARBA00022777"/>
    </source>
</evidence>
<feature type="compositionally biased region" description="Basic and acidic residues" evidence="6">
    <location>
        <begin position="1"/>
        <end position="12"/>
    </location>
</feature>
<dbReference type="AlphaFoldDB" id="A0A7S3JW90"/>
<dbReference type="EMBL" id="HBIJ01011593">
    <property type="protein sequence ID" value="CAE0367168.1"/>
    <property type="molecule type" value="Transcribed_RNA"/>
</dbReference>
<dbReference type="PANTHER" id="PTHR45992:SF2">
    <property type="entry name" value="EUKARYOTIC ELONGATION FACTOR 2 KINASE"/>
    <property type="match status" value="1"/>
</dbReference>
<evidence type="ECO:0000259" key="7">
    <source>
        <dbReference type="PROSITE" id="PS51158"/>
    </source>
</evidence>
<keyword evidence="2" id="KW-0808">Transferase</keyword>